<feature type="transmembrane region" description="Helical" evidence="2">
    <location>
        <begin position="130"/>
        <end position="152"/>
    </location>
</feature>
<sequence>MPTFVGLGFTLVGVWFLFQAFSSRREALERQAAEASTSQASGLTEHHHHDSPAHDNEAQNNQAHDHQVVAEALVDSQLTAEQHRHNRELQKFASGCAPVVAIGVVLMALGVSAIALMMNLTMKETMDRPGLLSIFDIVSILFFAGAFAYSLLTRTYYSTVALTESKPNHLIANSPDNNNRP</sequence>
<keyword evidence="4" id="KW-1185">Reference proteome</keyword>
<evidence type="ECO:0000313" key="3">
    <source>
        <dbReference type="EMBL" id="WPL16277.1"/>
    </source>
</evidence>
<evidence type="ECO:0000313" key="4">
    <source>
        <dbReference type="Proteomes" id="UP001432180"/>
    </source>
</evidence>
<keyword evidence="2" id="KW-0472">Membrane</keyword>
<accession>A0ABZ0S5L8</accession>
<reference evidence="3 4" key="1">
    <citation type="journal article" date="2023" name="Microorganisms">
        <title>Thiorhodovibrio frisius and Trv. litoralis spp. nov., Two Novel Members from a Clade of Fastidious Purple Sulfur Bacteria That Exhibit Unique Red-Shifted Light-Harvesting Capabilities.</title>
        <authorList>
            <person name="Methner A."/>
            <person name="Kuzyk S.B."/>
            <person name="Petersen J."/>
            <person name="Bauer S."/>
            <person name="Brinkmann H."/>
            <person name="Sichau K."/>
            <person name="Wanner G."/>
            <person name="Wolf J."/>
            <person name="Neumann-Schaal M."/>
            <person name="Henke P."/>
            <person name="Tank M."/>
            <person name="Sproer C."/>
            <person name="Bunk B."/>
            <person name="Overmann J."/>
        </authorList>
    </citation>
    <scope>NUCLEOTIDE SEQUENCE [LARGE SCALE GENOMIC DNA]</scope>
    <source>
        <strain evidence="3 4">DSM 6702</strain>
    </source>
</reference>
<keyword evidence="2" id="KW-0812">Transmembrane</keyword>
<proteinExistence type="predicted"/>
<feature type="transmembrane region" description="Helical" evidence="2">
    <location>
        <begin position="92"/>
        <end position="118"/>
    </location>
</feature>
<gene>
    <name evidence="3" type="ORF">Thiowin_01230</name>
</gene>
<keyword evidence="2" id="KW-1133">Transmembrane helix</keyword>
<dbReference type="Proteomes" id="UP001432180">
    <property type="component" value="Chromosome"/>
</dbReference>
<dbReference type="RefSeq" id="WP_328986823.1">
    <property type="nucleotide sequence ID" value="NZ_CP121472.1"/>
</dbReference>
<feature type="region of interest" description="Disordered" evidence="1">
    <location>
        <begin position="31"/>
        <end position="60"/>
    </location>
</feature>
<evidence type="ECO:0000256" key="1">
    <source>
        <dbReference type="SAM" id="MobiDB-lite"/>
    </source>
</evidence>
<evidence type="ECO:0000256" key="2">
    <source>
        <dbReference type="SAM" id="Phobius"/>
    </source>
</evidence>
<feature type="transmembrane region" description="Helical" evidence="2">
    <location>
        <begin position="6"/>
        <end position="22"/>
    </location>
</feature>
<dbReference type="EMBL" id="CP121472">
    <property type="protein sequence ID" value="WPL16277.1"/>
    <property type="molecule type" value="Genomic_DNA"/>
</dbReference>
<protein>
    <submittedName>
        <fullName evidence="3">Uncharacterized protein</fullName>
    </submittedName>
</protein>
<organism evidence="3 4">
    <name type="scientific">Thiorhodovibrio winogradskyi</name>
    <dbReference type="NCBI Taxonomy" id="77007"/>
    <lineage>
        <taxon>Bacteria</taxon>
        <taxon>Pseudomonadati</taxon>
        <taxon>Pseudomonadota</taxon>
        <taxon>Gammaproteobacteria</taxon>
        <taxon>Chromatiales</taxon>
        <taxon>Chromatiaceae</taxon>
        <taxon>Thiorhodovibrio</taxon>
    </lineage>
</organism>
<feature type="compositionally biased region" description="Basic and acidic residues" evidence="1">
    <location>
        <begin position="44"/>
        <end position="60"/>
    </location>
</feature>
<name>A0ABZ0S5L8_9GAMM</name>